<dbReference type="InterPro" id="IPR036640">
    <property type="entry name" value="ABC1_TM_sf"/>
</dbReference>
<gene>
    <name evidence="9" type="ORF">ODALV1_LOCUS10769</name>
</gene>
<feature type="domain" description="ABC transporter" evidence="7">
    <location>
        <begin position="339"/>
        <end position="592"/>
    </location>
</feature>
<evidence type="ECO:0000259" key="7">
    <source>
        <dbReference type="PROSITE" id="PS50893"/>
    </source>
</evidence>
<comment type="caution">
    <text evidence="9">The sequence shown here is derived from an EMBL/GenBank/DDBJ whole genome shotgun (WGS) entry which is preliminary data.</text>
</comment>
<protein>
    <recommendedName>
        <fullName evidence="11">ABC transmembrane type-1 domain-containing protein</fullName>
    </recommendedName>
</protein>
<feature type="transmembrane region" description="Helical" evidence="6">
    <location>
        <begin position="241"/>
        <end position="258"/>
    </location>
</feature>
<dbReference type="Gene3D" id="1.20.1560.10">
    <property type="entry name" value="ABC transporter type 1, transmembrane domain"/>
    <property type="match status" value="3"/>
</dbReference>
<feature type="domain" description="ABC transmembrane type-1" evidence="8">
    <location>
        <begin position="1045"/>
        <end position="1162"/>
    </location>
</feature>
<organism evidence="9 10">
    <name type="scientific">Orchesella dallaii</name>
    <dbReference type="NCBI Taxonomy" id="48710"/>
    <lineage>
        <taxon>Eukaryota</taxon>
        <taxon>Metazoa</taxon>
        <taxon>Ecdysozoa</taxon>
        <taxon>Arthropoda</taxon>
        <taxon>Hexapoda</taxon>
        <taxon>Collembola</taxon>
        <taxon>Entomobryomorpha</taxon>
        <taxon>Entomobryoidea</taxon>
        <taxon>Orchesellidae</taxon>
        <taxon>Orchesellinae</taxon>
        <taxon>Orchesella</taxon>
    </lineage>
</organism>
<feature type="domain" description="ABC transmembrane type-1" evidence="8">
    <location>
        <begin position="176"/>
        <end position="367"/>
    </location>
</feature>
<proteinExistence type="predicted"/>
<dbReference type="InterPro" id="IPR003439">
    <property type="entry name" value="ABC_transporter-like_ATP-bd"/>
</dbReference>
<evidence type="ECO:0000313" key="9">
    <source>
        <dbReference type="EMBL" id="CAL8101222.1"/>
    </source>
</evidence>
<dbReference type="PANTHER" id="PTHR43394:SF1">
    <property type="entry name" value="ATP-BINDING CASSETTE SUB-FAMILY B MEMBER 10, MITOCHONDRIAL"/>
    <property type="match status" value="1"/>
</dbReference>
<dbReference type="PROSITE" id="PS50893">
    <property type="entry name" value="ABC_TRANSPORTER_2"/>
    <property type="match status" value="1"/>
</dbReference>
<dbReference type="EMBL" id="CAXLJM020000033">
    <property type="protein sequence ID" value="CAL8101222.1"/>
    <property type="molecule type" value="Genomic_DNA"/>
</dbReference>
<evidence type="ECO:0000256" key="5">
    <source>
        <dbReference type="SAM" id="MobiDB-lite"/>
    </source>
</evidence>
<keyword evidence="3 6" id="KW-1133">Transmembrane helix</keyword>
<feature type="transmembrane region" description="Helical" evidence="6">
    <location>
        <begin position="170"/>
        <end position="188"/>
    </location>
</feature>
<keyword evidence="2 6" id="KW-0812">Transmembrane</keyword>
<keyword evidence="10" id="KW-1185">Reference proteome</keyword>
<feature type="transmembrane region" description="Helical" evidence="6">
    <location>
        <begin position="88"/>
        <end position="109"/>
    </location>
</feature>
<feature type="compositionally biased region" description="Polar residues" evidence="5">
    <location>
        <begin position="708"/>
        <end position="722"/>
    </location>
</feature>
<feature type="compositionally biased region" description="Polar residues" evidence="5">
    <location>
        <begin position="901"/>
        <end position="916"/>
    </location>
</feature>
<reference evidence="9 10" key="1">
    <citation type="submission" date="2024-08" db="EMBL/GenBank/DDBJ databases">
        <authorList>
            <person name="Cucini C."/>
            <person name="Frati F."/>
        </authorList>
    </citation>
    <scope>NUCLEOTIDE SEQUENCE [LARGE SCALE GENOMIC DNA]</scope>
</reference>
<dbReference type="Pfam" id="PF00664">
    <property type="entry name" value="ABC_membrane"/>
    <property type="match status" value="2"/>
</dbReference>
<keyword evidence="4 6" id="KW-0472">Membrane</keyword>
<evidence type="ECO:0000313" key="10">
    <source>
        <dbReference type="Proteomes" id="UP001642540"/>
    </source>
</evidence>
<feature type="transmembrane region" description="Helical" evidence="6">
    <location>
        <begin position="264"/>
        <end position="283"/>
    </location>
</feature>
<accession>A0ABP1QJ98</accession>
<feature type="transmembrane region" description="Helical" evidence="6">
    <location>
        <begin position="341"/>
        <end position="366"/>
    </location>
</feature>
<dbReference type="InterPro" id="IPR039421">
    <property type="entry name" value="Type_1_exporter"/>
</dbReference>
<evidence type="ECO:0000256" key="6">
    <source>
        <dbReference type="SAM" id="Phobius"/>
    </source>
</evidence>
<name>A0ABP1QJ98_9HEXA</name>
<evidence type="ECO:0000259" key="8">
    <source>
        <dbReference type="PROSITE" id="PS50929"/>
    </source>
</evidence>
<feature type="region of interest" description="Disordered" evidence="5">
    <location>
        <begin position="889"/>
        <end position="921"/>
    </location>
</feature>
<comment type="subcellular location">
    <subcellularLocation>
        <location evidence="1">Membrane</location>
        <topology evidence="1">Multi-pass membrane protein</topology>
    </subcellularLocation>
</comment>
<evidence type="ECO:0000256" key="1">
    <source>
        <dbReference type="ARBA" id="ARBA00004141"/>
    </source>
</evidence>
<dbReference type="Gene3D" id="3.40.50.300">
    <property type="entry name" value="P-loop containing nucleotide triphosphate hydrolases"/>
    <property type="match status" value="1"/>
</dbReference>
<feature type="region of interest" description="Disordered" evidence="5">
    <location>
        <begin position="952"/>
        <end position="981"/>
    </location>
</feature>
<dbReference type="PANTHER" id="PTHR43394">
    <property type="entry name" value="ATP-DEPENDENT PERMEASE MDL1, MITOCHONDRIAL"/>
    <property type="match status" value="1"/>
</dbReference>
<evidence type="ECO:0008006" key="11">
    <source>
        <dbReference type="Google" id="ProtNLM"/>
    </source>
</evidence>
<dbReference type="PROSITE" id="PS50929">
    <property type="entry name" value="ABC_TM1F"/>
    <property type="match status" value="2"/>
</dbReference>
<dbReference type="InterPro" id="IPR011527">
    <property type="entry name" value="ABC1_TM_dom"/>
</dbReference>
<dbReference type="SUPFAM" id="SSF90123">
    <property type="entry name" value="ABC transporter transmembrane region"/>
    <property type="match status" value="2"/>
</dbReference>
<dbReference type="Proteomes" id="UP001642540">
    <property type="component" value="Unassembled WGS sequence"/>
</dbReference>
<evidence type="ECO:0000256" key="2">
    <source>
        <dbReference type="ARBA" id="ARBA00022692"/>
    </source>
</evidence>
<sequence length="1162" mass="130804">MDNAVRRPSHDLHDQRIRSQHSRLRIIEPAGSLRDLRSIRSEQISHHTNPSWTRGQELSALGPYDPVEDADQMQKMFRERKQLHIYQLFRYADCFDWLLMIFGLALAVANSLIPPWLFYCAGITLQDMVVYERCKPHVNATTGLCTTTGYCDHTFEEVGSRFFRFVVHGWFTYICVQLMYKTCFTIAADRQTRRIRAAYFDSIVMKDMAWFDLNTDRDFAKAMTEEVTHIRLGTGDAIPSFLGLVCTIILMIVVVFAFNFRVALSFICFIPFCCFLVYLGNWAEQKRSMMADNGFVDARNVVGDNFSNIKMIKMYEMENAQCQRFSKSLDAMENTKTEIKWMTIAALTTGFLWFILNSATSLIFWFGHGDFHLHDDYCFGTETLERSSFFKASIFQGKITSPDHGPGVMLLITVDSVNLQNYSVRWLRQQISIITEEPVIFTGTISENILFGKLSANQYDIERACELAGIHDRIADLPNGYNTVISTNDVGDIFTRHEKRQLCLARVYLHKSRFILLDNPLQPEGDEMEPLLLSYIDQVRNTCTIIMASSTVNGLSKRADCVYYMENGSVVEYGTHIQLIQAKGKYFHRLEETINCSLESKKKFDSQLKAYKFSQVLVEKKRNSSNAMGVGGGSWVGLGSFSGGDRFGSVDQDGIFLLPNNENALTKSTSSKRGSSFLDNFVKLLGGEGKNSRGRAPSAIIKPGSIASVGSHSRASTNSGNDLETEDTPPQISLAVPEPSSTADDKRKSEQMLLIRNQQKLAMATASLEEAYNRHSIGSGGRRRSSRDEKYLPHGFGLMGFQRLNFARPLTNYATQIHKQRHRFLSSTPIFPLKNETTKGHSQNASKLFPNKANVDSSMEIRKDATKKPSRKLSIPQAHVRFSFIAETDKTWPNPPEGSSARLTHTNPNLRTSNEVNHYGRGSIVKPKTTKHVLGQPEDILAIAIAQSDDLERAGGSSSSGSGTAVEKRESATKPHRFSSSSFKHSVSSKIILDSDDIGMEQLEMDTYLAEYQAAVHVTAQSSVAGYWCDVFYVCKHDWLFIIPGILGSIVLGLSYVMQTVQIGYYFHTLESDPTVSSEAHLSEKVLKLSSNVVYIGIMTGAAAFVQEFCFGMAGKRMTRQLREKLFSHILTQDITWFDDPKHDIGILTFQIYAETTIVHHV</sequence>
<evidence type="ECO:0000256" key="4">
    <source>
        <dbReference type="ARBA" id="ARBA00023136"/>
    </source>
</evidence>
<feature type="transmembrane region" description="Helical" evidence="6">
    <location>
        <begin position="1093"/>
        <end position="1115"/>
    </location>
</feature>
<feature type="region of interest" description="Disordered" evidence="5">
    <location>
        <begin position="688"/>
        <end position="748"/>
    </location>
</feature>
<dbReference type="SUPFAM" id="SSF52540">
    <property type="entry name" value="P-loop containing nucleoside triphosphate hydrolases"/>
    <property type="match status" value="1"/>
</dbReference>
<evidence type="ECO:0000256" key="3">
    <source>
        <dbReference type="ARBA" id="ARBA00022989"/>
    </source>
</evidence>
<dbReference type="InterPro" id="IPR027417">
    <property type="entry name" value="P-loop_NTPase"/>
</dbReference>